<organism evidence="1">
    <name type="scientific">marine sediment metagenome</name>
    <dbReference type="NCBI Taxonomy" id="412755"/>
    <lineage>
        <taxon>unclassified sequences</taxon>
        <taxon>metagenomes</taxon>
        <taxon>ecological metagenomes</taxon>
    </lineage>
</organism>
<feature type="non-terminal residue" evidence="1">
    <location>
        <position position="29"/>
    </location>
</feature>
<evidence type="ECO:0000313" key="1">
    <source>
        <dbReference type="EMBL" id="KKK52441.1"/>
    </source>
</evidence>
<accession>A0A0F8YWR7</accession>
<comment type="caution">
    <text evidence="1">The sequence shown here is derived from an EMBL/GenBank/DDBJ whole genome shotgun (WGS) entry which is preliminary data.</text>
</comment>
<protein>
    <submittedName>
        <fullName evidence="1">Uncharacterized protein</fullName>
    </submittedName>
</protein>
<sequence length="29" mass="3023">MLVALLMLVPLSLMFVGSLMGDDESDGAP</sequence>
<dbReference type="AlphaFoldDB" id="A0A0F8YWR7"/>
<proteinExistence type="predicted"/>
<dbReference type="EMBL" id="LAZR01067014">
    <property type="protein sequence ID" value="KKK52441.1"/>
    <property type="molecule type" value="Genomic_DNA"/>
</dbReference>
<reference evidence="1" key="1">
    <citation type="journal article" date="2015" name="Nature">
        <title>Complex archaea that bridge the gap between prokaryotes and eukaryotes.</title>
        <authorList>
            <person name="Spang A."/>
            <person name="Saw J.H."/>
            <person name="Jorgensen S.L."/>
            <person name="Zaremba-Niedzwiedzka K."/>
            <person name="Martijn J."/>
            <person name="Lind A.E."/>
            <person name="van Eijk R."/>
            <person name="Schleper C."/>
            <person name="Guy L."/>
            <person name="Ettema T.J."/>
        </authorList>
    </citation>
    <scope>NUCLEOTIDE SEQUENCE</scope>
</reference>
<gene>
    <name evidence="1" type="ORF">LCGC14_3104870</name>
</gene>
<name>A0A0F8YWR7_9ZZZZ</name>